<keyword evidence="7 14" id="KW-0548">Nucleotidyltransferase</keyword>
<evidence type="ECO:0000256" key="5">
    <source>
        <dbReference type="ARBA" id="ARBA00022490"/>
    </source>
</evidence>
<dbReference type="InterPro" id="IPR049821">
    <property type="entry name" value="PolIIIA_DnaE1_PHP"/>
</dbReference>
<dbReference type="Pfam" id="PF17657">
    <property type="entry name" value="DNA_pol3_finger"/>
    <property type="match status" value="1"/>
</dbReference>
<dbReference type="Pfam" id="PF07733">
    <property type="entry name" value="DNA_pol3_alpha"/>
    <property type="match status" value="1"/>
</dbReference>
<evidence type="ECO:0000256" key="11">
    <source>
        <dbReference type="ARBA" id="ARBA00026073"/>
    </source>
</evidence>
<reference evidence="15" key="1">
    <citation type="journal article" date="2019" name="Int. J. Syst. Evol. Microbiol.">
        <title>The Global Catalogue of Microorganisms (GCM) 10K type strain sequencing project: providing services to taxonomists for standard genome sequencing and annotation.</title>
        <authorList>
            <consortium name="The Broad Institute Genomics Platform"/>
            <consortium name="The Broad Institute Genome Sequencing Center for Infectious Disease"/>
            <person name="Wu L."/>
            <person name="Ma J."/>
        </authorList>
    </citation>
    <scope>NUCLEOTIDE SEQUENCE [LARGE SCALE GENOMIC DNA]</scope>
    <source>
        <strain evidence="15">KCTC 42964</strain>
    </source>
</reference>
<keyword evidence="9" id="KW-0239">DNA-directed DNA polymerase</keyword>
<dbReference type="NCBIfam" id="TIGR00594">
    <property type="entry name" value="polc"/>
    <property type="match status" value="1"/>
</dbReference>
<evidence type="ECO:0000259" key="13">
    <source>
        <dbReference type="SMART" id="SM00481"/>
    </source>
</evidence>
<dbReference type="Pfam" id="PF14579">
    <property type="entry name" value="HHH_6"/>
    <property type="match status" value="1"/>
</dbReference>
<dbReference type="InterPro" id="IPR011708">
    <property type="entry name" value="DNA_pol3_alpha_NTPase_dom"/>
</dbReference>
<evidence type="ECO:0000256" key="6">
    <source>
        <dbReference type="ARBA" id="ARBA00022679"/>
    </source>
</evidence>
<dbReference type="SMART" id="SM00481">
    <property type="entry name" value="POLIIIAc"/>
    <property type="match status" value="1"/>
</dbReference>
<comment type="function">
    <text evidence="10">DNA polymerase III is a complex, multichain enzyme responsible for most of the replicative synthesis in bacteria. This DNA polymerase also exhibits 3' to 5' exonuclease activity. The alpha chain is the DNA polymerase.</text>
</comment>
<dbReference type="Pfam" id="PF01336">
    <property type="entry name" value="tRNA_anti-codon"/>
    <property type="match status" value="1"/>
</dbReference>
<evidence type="ECO:0000256" key="2">
    <source>
        <dbReference type="ARBA" id="ARBA00009496"/>
    </source>
</evidence>
<evidence type="ECO:0000256" key="1">
    <source>
        <dbReference type="ARBA" id="ARBA00004496"/>
    </source>
</evidence>
<evidence type="ECO:0000256" key="3">
    <source>
        <dbReference type="ARBA" id="ARBA00012417"/>
    </source>
</evidence>
<dbReference type="Proteomes" id="UP001595528">
    <property type="component" value="Unassembled WGS sequence"/>
</dbReference>
<evidence type="ECO:0000256" key="7">
    <source>
        <dbReference type="ARBA" id="ARBA00022695"/>
    </source>
</evidence>
<evidence type="ECO:0000256" key="8">
    <source>
        <dbReference type="ARBA" id="ARBA00022705"/>
    </source>
</evidence>
<dbReference type="Gene3D" id="1.10.10.1600">
    <property type="entry name" value="Bacterial DNA polymerase III alpha subunit, thumb domain"/>
    <property type="match status" value="1"/>
</dbReference>
<dbReference type="PANTHER" id="PTHR32294">
    <property type="entry name" value="DNA POLYMERASE III SUBUNIT ALPHA"/>
    <property type="match status" value="1"/>
</dbReference>
<evidence type="ECO:0000256" key="9">
    <source>
        <dbReference type="ARBA" id="ARBA00022932"/>
    </source>
</evidence>
<comment type="catalytic activity">
    <reaction evidence="12">
        <text>DNA(n) + a 2'-deoxyribonucleoside 5'-triphosphate = DNA(n+1) + diphosphate</text>
        <dbReference type="Rhea" id="RHEA:22508"/>
        <dbReference type="Rhea" id="RHEA-COMP:17339"/>
        <dbReference type="Rhea" id="RHEA-COMP:17340"/>
        <dbReference type="ChEBI" id="CHEBI:33019"/>
        <dbReference type="ChEBI" id="CHEBI:61560"/>
        <dbReference type="ChEBI" id="CHEBI:173112"/>
        <dbReference type="EC" id="2.7.7.7"/>
    </reaction>
</comment>
<dbReference type="InterPro" id="IPR003141">
    <property type="entry name" value="Pol/His_phosphatase_N"/>
</dbReference>
<evidence type="ECO:0000313" key="14">
    <source>
        <dbReference type="EMBL" id="MFC3225876.1"/>
    </source>
</evidence>
<gene>
    <name evidence="14" type="primary">dnaE</name>
    <name evidence="14" type="ORF">ACFOGJ_01450</name>
</gene>
<comment type="similarity">
    <text evidence="2">Belongs to the DNA polymerase type-C family. DnaE subfamily.</text>
</comment>
<comment type="subunit">
    <text evidence="11">DNA polymerase III contains a core (composed of alpha, epsilon and theta chains) that associates with a tau subunit. This core dimerizes to form the POLIII' complex. PolIII' associates with the gamma complex (composed of gamma, delta, delta', psi and chi chains) and with the beta chain to form the complete DNA polymerase III complex.</text>
</comment>
<keyword evidence="15" id="KW-1185">Reference proteome</keyword>
<dbReference type="InterPro" id="IPR004365">
    <property type="entry name" value="NA-bd_OB_tRNA"/>
</dbReference>
<name>A0ABV7KU23_9PROT</name>
<dbReference type="Gene3D" id="3.20.20.140">
    <property type="entry name" value="Metal-dependent hydrolases"/>
    <property type="match status" value="1"/>
</dbReference>
<proteinExistence type="inferred from homology"/>
<dbReference type="EC" id="2.7.7.7" evidence="3"/>
<evidence type="ECO:0000256" key="10">
    <source>
        <dbReference type="ARBA" id="ARBA00025611"/>
    </source>
</evidence>
<dbReference type="GO" id="GO:0003887">
    <property type="term" value="F:DNA-directed DNA polymerase activity"/>
    <property type="evidence" value="ECO:0007669"/>
    <property type="project" value="UniProtKB-EC"/>
</dbReference>
<dbReference type="InterPro" id="IPR029460">
    <property type="entry name" value="DNAPol_HHH"/>
</dbReference>
<dbReference type="Gene3D" id="1.10.150.870">
    <property type="match status" value="1"/>
</dbReference>
<dbReference type="InterPro" id="IPR016195">
    <property type="entry name" value="Pol/histidinol_Pase-like"/>
</dbReference>
<dbReference type="InterPro" id="IPR004013">
    <property type="entry name" value="PHP_dom"/>
</dbReference>
<sequence>MPAEFVHLRVHTSYSLAEGAIRPKKLAEMAARHAMPAVAVTDSNNMFGALDLSQTLAGAGVQPIIGCQFSIAVTEEGDGLRGPAGRLRNPDHLVLLAKDETGYLNLMALSSAAYLQTPAGTAARLTPDQLEGRSDGLICLTGGPSGALARLAGEGKAAEARAELARLQALFDDRLYIELQRHGLSFERKVEPALIELAYEAGVPLVATNDCYFPEREMYEAHDILLCIADGTYVNAEDRRRVTAEHYFKPPEEMAALFEDLPEAVANSLVIAQRCAVMAEKRDPILPNFGSAAESEPEQLRRMAHEGLAGRIGDRPEAEQEPYRTRLDYELDVIEKMGFPGYFLIVADFIQWAKAHDIPVGPGRGSGAGSVVAWALTITDVDPLRFGLLFERFLNPERISMPDFDIDFCQERRDEVIAYVRDKYGADQVAQIITFGTLQARAALKDVGRVMQLPYTLVDRVAKTVPNAPGSAMTLAQAVEQEPQIAQFRRDEDGVDEMVTAALKLEGLYRNASTHAAGVVIGDRPLQELVPLYRDPRAEMPATQYSMKYAEQAGLVKFDFLGLKTLSVLNLAVRLVAERGIDIDLAQIPLDDRKVYEMLSRGETVGVFQFESSGMRDSLRVLRPDTIEDLVAMVALYRPGPMDNIPRFIKCKHGEEVPDYLHPKLEGILRETYGIIVYQEQVMQIAQVLAGYSLGEADVLRRAMGKKDKAQMAAQKERFVDGAKERGVDAGRAAYIFDLVDKFAGYGFNKSHAVAYGLVAYQTAWLKANHPVEFLAASMSFDRHNTDKLTVFRQELARMKVPLLPPDVNRSQVNFSVEREGEGAAVRYALAAVKNVGEGAMGSIVRAREAEGRPFRDLSDFADRVDPSMVNKRMLENLARAGAFDGLEPDRARAFGAVENVIRFAAVASEARASAQTSLFGGAEPAAAMQIAPDVDSWTPMETLAQEFDAIGFYLSAHPLDSYAKTLERLGVQAYADVMRRLSRSTSSHLIAGTVISKQVRRSAKGNRFAFIQCSDPTGMFEVTVFSEILSAHFDLLEPGRSVLFRVEGRIDDRDQPRLMVQSVDDLDIAAARAEARGMTCLQVFVGDQRAVGGLDGVLAQTAKGKGRIVLTLHLAEQGHEADIALPGGYALSPRVRGALKSVRGVLDVREMAQLP</sequence>
<evidence type="ECO:0000256" key="4">
    <source>
        <dbReference type="ARBA" id="ARBA00019114"/>
    </source>
</evidence>
<protein>
    <recommendedName>
        <fullName evidence="4">DNA polymerase III subunit alpha</fullName>
        <ecNumber evidence="3">2.7.7.7</ecNumber>
    </recommendedName>
</protein>
<dbReference type="InterPro" id="IPR004805">
    <property type="entry name" value="DnaE2/DnaE/PolC"/>
</dbReference>
<organism evidence="14 15">
    <name type="scientific">Marinibaculum pumilum</name>
    <dbReference type="NCBI Taxonomy" id="1766165"/>
    <lineage>
        <taxon>Bacteria</taxon>
        <taxon>Pseudomonadati</taxon>
        <taxon>Pseudomonadota</taxon>
        <taxon>Alphaproteobacteria</taxon>
        <taxon>Rhodospirillales</taxon>
        <taxon>Rhodospirillaceae</taxon>
        <taxon>Marinibaculum</taxon>
    </lineage>
</organism>
<keyword evidence="5" id="KW-0963">Cytoplasm</keyword>
<dbReference type="PANTHER" id="PTHR32294:SF0">
    <property type="entry name" value="DNA POLYMERASE III SUBUNIT ALPHA"/>
    <property type="match status" value="1"/>
</dbReference>
<dbReference type="NCBIfam" id="NF004226">
    <property type="entry name" value="PRK05673.1"/>
    <property type="match status" value="1"/>
</dbReference>
<accession>A0ABV7KU23</accession>
<dbReference type="RefSeq" id="WP_379897616.1">
    <property type="nucleotide sequence ID" value="NZ_JBHRTR010000005.1"/>
</dbReference>
<dbReference type="CDD" id="cd04485">
    <property type="entry name" value="DnaE_OBF"/>
    <property type="match status" value="1"/>
</dbReference>
<keyword evidence="8" id="KW-0235">DNA replication</keyword>
<comment type="subcellular location">
    <subcellularLocation>
        <location evidence="1">Cytoplasm</location>
    </subcellularLocation>
</comment>
<keyword evidence="6 14" id="KW-0808">Transferase</keyword>
<dbReference type="CDD" id="cd07433">
    <property type="entry name" value="PHP_PolIIIA_DnaE1"/>
    <property type="match status" value="1"/>
</dbReference>
<evidence type="ECO:0000313" key="15">
    <source>
        <dbReference type="Proteomes" id="UP001595528"/>
    </source>
</evidence>
<comment type="caution">
    <text evidence="14">The sequence shown here is derived from an EMBL/GenBank/DDBJ whole genome shotgun (WGS) entry which is preliminary data.</text>
</comment>
<dbReference type="Pfam" id="PF02811">
    <property type="entry name" value="PHP"/>
    <property type="match status" value="1"/>
</dbReference>
<dbReference type="InterPro" id="IPR041931">
    <property type="entry name" value="DNA_pol3_alpha_thumb_dom"/>
</dbReference>
<dbReference type="SUPFAM" id="SSF89550">
    <property type="entry name" value="PHP domain-like"/>
    <property type="match status" value="1"/>
</dbReference>
<dbReference type="EMBL" id="JBHRTR010000005">
    <property type="protein sequence ID" value="MFC3225876.1"/>
    <property type="molecule type" value="Genomic_DNA"/>
</dbReference>
<dbReference type="InterPro" id="IPR040982">
    <property type="entry name" value="DNA_pol3_finger"/>
</dbReference>
<feature type="domain" description="Polymerase/histidinol phosphatase N-terminal" evidence="13">
    <location>
        <begin position="6"/>
        <end position="73"/>
    </location>
</feature>
<evidence type="ECO:0000256" key="12">
    <source>
        <dbReference type="ARBA" id="ARBA00049244"/>
    </source>
</evidence>